<dbReference type="PROSITE" id="PS51012">
    <property type="entry name" value="ABC_TM2"/>
    <property type="match status" value="1"/>
</dbReference>
<organism evidence="9 10">
    <name type="scientific">Streptomyces uncialis</name>
    <dbReference type="NCBI Taxonomy" id="1048205"/>
    <lineage>
        <taxon>Bacteria</taxon>
        <taxon>Bacillati</taxon>
        <taxon>Actinomycetota</taxon>
        <taxon>Actinomycetes</taxon>
        <taxon>Kitasatosporales</taxon>
        <taxon>Streptomycetaceae</taxon>
        <taxon>Streptomyces</taxon>
    </lineage>
</organism>
<feature type="domain" description="ABC transmembrane type-2" evidence="8">
    <location>
        <begin position="50"/>
        <end position="288"/>
    </location>
</feature>
<dbReference type="InterPro" id="IPR051784">
    <property type="entry name" value="Nod_factor_ABC_transporter"/>
</dbReference>
<feature type="transmembrane region" description="Helical" evidence="6">
    <location>
        <begin position="126"/>
        <end position="154"/>
    </location>
</feature>
<comment type="subcellular location">
    <subcellularLocation>
        <location evidence="6">Cell membrane</location>
        <topology evidence="6">Multi-pass membrane protein</topology>
    </subcellularLocation>
    <subcellularLocation>
        <location evidence="1">Membrane</location>
        <topology evidence="1">Multi-pass membrane protein</topology>
    </subcellularLocation>
</comment>
<dbReference type="GO" id="GO:0043190">
    <property type="term" value="C:ATP-binding cassette (ABC) transporter complex"/>
    <property type="evidence" value="ECO:0007669"/>
    <property type="project" value="InterPro"/>
</dbReference>
<evidence type="ECO:0000313" key="10">
    <source>
        <dbReference type="Proteomes" id="UP000186455"/>
    </source>
</evidence>
<keyword evidence="2 6" id="KW-0812">Transmembrane</keyword>
<evidence type="ECO:0000259" key="8">
    <source>
        <dbReference type="PROSITE" id="PS51012"/>
    </source>
</evidence>
<feature type="transmembrane region" description="Helical" evidence="6">
    <location>
        <begin position="263"/>
        <end position="282"/>
    </location>
</feature>
<dbReference type="GO" id="GO:0046677">
    <property type="term" value="P:response to antibiotic"/>
    <property type="evidence" value="ECO:0007669"/>
    <property type="project" value="UniProtKB-KW"/>
</dbReference>
<keyword evidence="6" id="KW-0813">Transport</keyword>
<evidence type="ECO:0000256" key="7">
    <source>
        <dbReference type="SAM" id="MobiDB-lite"/>
    </source>
</evidence>
<keyword evidence="10" id="KW-1185">Reference proteome</keyword>
<evidence type="ECO:0000256" key="3">
    <source>
        <dbReference type="ARBA" id="ARBA00022989"/>
    </source>
</evidence>
<feature type="transmembrane region" description="Helical" evidence="6">
    <location>
        <begin position="160"/>
        <end position="185"/>
    </location>
</feature>
<evidence type="ECO:0000256" key="2">
    <source>
        <dbReference type="ARBA" id="ARBA00022692"/>
    </source>
</evidence>
<feature type="transmembrane region" description="Helical" evidence="6">
    <location>
        <begin position="197"/>
        <end position="219"/>
    </location>
</feature>
<dbReference type="PIRSF" id="PIRSF006648">
    <property type="entry name" value="DrrB"/>
    <property type="match status" value="1"/>
</dbReference>
<evidence type="ECO:0000256" key="5">
    <source>
        <dbReference type="ARBA" id="ARBA00023251"/>
    </source>
</evidence>
<evidence type="ECO:0000313" key="9">
    <source>
        <dbReference type="EMBL" id="OKH94075.1"/>
    </source>
</evidence>
<keyword evidence="6" id="KW-1003">Cell membrane</keyword>
<gene>
    <name evidence="9" type="ORF">AB852_15610</name>
</gene>
<comment type="similarity">
    <text evidence="6">Belongs to the ABC-2 integral membrane protein family.</text>
</comment>
<dbReference type="AlphaFoldDB" id="A0A1Q4V8D2"/>
<feature type="transmembrane region" description="Helical" evidence="6">
    <location>
        <begin position="50"/>
        <end position="71"/>
    </location>
</feature>
<sequence length="289" mass="30099">MSGTEVAHAGGTRVAQPPSPPGPRRPGHRDLRTLKVMWQREMIRFLGNRLQIGMGLLTPLMFLLILGTGLNEVGAGGGSYQGFLFPGVLMMALQAPAIAVGAAIVWDRQTGFLRQMLVAPVRRGTLLLGICLGGATTGAAYAAMVLATAGIVGIPYRAGMLLVLLELALISFAFTAMGVLAAVCITRPQTFQIAVSLAMMPMLFLSGAMFPASGLPGWLGTAVLLNPLTYGVDAVRRTLPGDGVVDYGGRAAGPELWGWAPPVALEVGLIAVLALLAVAVAGRRFTRAA</sequence>
<dbReference type="PANTHER" id="PTHR43229">
    <property type="entry name" value="NODULATION PROTEIN J"/>
    <property type="match status" value="1"/>
</dbReference>
<proteinExistence type="inferred from homology"/>
<keyword evidence="5" id="KW-0046">Antibiotic resistance</keyword>
<dbReference type="Pfam" id="PF01061">
    <property type="entry name" value="ABC2_membrane"/>
    <property type="match status" value="1"/>
</dbReference>
<dbReference type="Proteomes" id="UP000186455">
    <property type="component" value="Unassembled WGS sequence"/>
</dbReference>
<accession>A0A1Q4V8D2</accession>
<dbReference type="RefSeq" id="WP_073788587.1">
    <property type="nucleotide sequence ID" value="NZ_CP109290.1"/>
</dbReference>
<reference evidence="9 10" key="1">
    <citation type="submission" date="2015-06" db="EMBL/GenBank/DDBJ databases">
        <title>Cloning and characterization of the uncialamcin biosynthetic gene cluster.</title>
        <authorList>
            <person name="Yan X."/>
            <person name="Huang T."/>
            <person name="Ge H."/>
            <person name="Shen B."/>
        </authorList>
    </citation>
    <scope>NUCLEOTIDE SEQUENCE [LARGE SCALE GENOMIC DNA]</scope>
    <source>
        <strain evidence="9 10">DCA2648</strain>
    </source>
</reference>
<feature type="region of interest" description="Disordered" evidence="7">
    <location>
        <begin position="1"/>
        <end position="30"/>
    </location>
</feature>
<dbReference type="InterPro" id="IPR013525">
    <property type="entry name" value="ABC2_TM"/>
</dbReference>
<dbReference type="PANTHER" id="PTHR43229:SF2">
    <property type="entry name" value="NODULATION PROTEIN J"/>
    <property type="match status" value="1"/>
</dbReference>
<dbReference type="GO" id="GO:0140359">
    <property type="term" value="F:ABC-type transporter activity"/>
    <property type="evidence" value="ECO:0007669"/>
    <property type="project" value="InterPro"/>
</dbReference>
<evidence type="ECO:0000256" key="4">
    <source>
        <dbReference type="ARBA" id="ARBA00023136"/>
    </source>
</evidence>
<evidence type="ECO:0000256" key="6">
    <source>
        <dbReference type="RuleBase" id="RU361157"/>
    </source>
</evidence>
<dbReference type="EMBL" id="LFBV01000003">
    <property type="protein sequence ID" value="OKH94075.1"/>
    <property type="molecule type" value="Genomic_DNA"/>
</dbReference>
<name>A0A1Q4V8D2_9ACTN</name>
<protein>
    <recommendedName>
        <fullName evidence="6">Transport permease protein</fullName>
    </recommendedName>
</protein>
<keyword evidence="3 6" id="KW-1133">Transmembrane helix</keyword>
<feature type="transmembrane region" description="Helical" evidence="6">
    <location>
        <begin position="83"/>
        <end position="106"/>
    </location>
</feature>
<dbReference type="PRINTS" id="PR00164">
    <property type="entry name" value="ABC2TRNSPORT"/>
</dbReference>
<dbReference type="InterPro" id="IPR047817">
    <property type="entry name" value="ABC2_TM_bact-type"/>
</dbReference>
<dbReference type="InterPro" id="IPR000412">
    <property type="entry name" value="ABC_2_transport"/>
</dbReference>
<dbReference type="GeneID" id="96796957"/>
<dbReference type="STRING" id="1048205.AB852_15610"/>
<evidence type="ECO:0000256" key="1">
    <source>
        <dbReference type="ARBA" id="ARBA00004141"/>
    </source>
</evidence>
<keyword evidence="4 6" id="KW-0472">Membrane</keyword>
<comment type="caution">
    <text evidence="9">The sequence shown here is derived from an EMBL/GenBank/DDBJ whole genome shotgun (WGS) entry which is preliminary data.</text>
</comment>